<dbReference type="OrthoDB" id="117649at2"/>
<dbReference type="InterPro" id="IPR011051">
    <property type="entry name" value="RmlC_Cupin_sf"/>
</dbReference>
<evidence type="ECO:0000313" key="2">
    <source>
        <dbReference type="EMBL" id="RZU43182.1"/>
    </source>
</evidence>
<name>A0A4Q7YYW6_9BACT</name>
<keyword evidence="1" id="KW-0732">Signal</keyword>
<organism evidence="2 3">
    <name type="scientific">Edaphobacter modestus</name>
    <dbReference type="NCBI Taxonomy" id="388466"/>
    <lineage>
        <taxon>Bacteria</taxon>
        <taxon>Pseudomonadati</taxon>
        <taxon>Acidobacteriota</taxon>
        <taxon>Terriglobia</taxon>
        <taxon>Terriglobales</taxon>
        <taxon>Acidobacteriaceae</taxon>
        <taxon>Edaphobacter</taxon>
    </lineage>
</organism>
<evidence type="ECO:0008006" key="4">
    <source>
        <dbReference type="Google" id="ProtNLM"/>
    </source>
</evidence>
<accession>A0A4Q7YYW6</accession>
<keyword evidence="3" id="KW-1185">Reference proteome</keyword>
<comment type="caution">
    <text evidence="2">The sequence shown here is derived from an EMBL/GenBank/DDBJ whole genome shotgun (WGS) entry which is preliminary data.</text>
</comment>
<feature type="chain" id="PRO_5020431245" description="Cupin type-1 domain-containing protein" evidence="1">
    <location>
        <begin position="20"/>
        <end position="156"/>
    </location>
</feature>
<feature type="signal peptide" evidence="1">
    <location>
        <begin position="1"/>
        <end position="19"/>
    </location>
</feature>
<dbReference type="CDD" id="cd02208">
    <property type="entry name" value="cupin_RmlC-like"/>
    <property type="match status" value="1"/>
</dbReference>
<dbReference type="EMBL" id="SHKW01000001">
    <property type="protein sequence ID" value="RZU43182.1"/>
    <property type="molecule type" value="Genomic_DNA"/>
</dbReference>
<sequence length="156" mass="16304">MLSLKLSALALFAAAPLFAQSAATLHSATDLAQVETRLTATAKSSPSGVGIDTIDDFGSARTLMVVRVHTGDAELHDRWADQMYITKGTVTLVTGGAMKGGHTLAGQEGETRGPSVDGGQEIVLHVGDTVHVPAGVPHWVKVPPGTTTTYLIFKEK</sequence>
<dbReference type="InterPro" id="IPR014710">
    <property type="entry name" value="RmlC-like_jellyroll"/>
</dbReference>
<reference evidence="2 3" key="1">
    <citation type="submission" date="2019-02" db="EMBL/GenBank/DDBJ databases">
        <title>Genomic Encyclopedia of Archaeal and Bacterial Type Strains, Phase II (KMG-II): from individual species to whole genera.</title>
        <authorList>
            <person name="Goeker M."/>
        </authorList>
    </citation>
    <scope>NUCLEOTIDE SEQUENCE [LARGE SCALE GENOMIC DNA]</scope>
    <source>
        <strain evidence="2 3">DSM 18101</strain>
    </source>
</reference>
<dbReference type="RefSeq" id="WP_130421544.1">
    <property type="nucleotide sequence ID" value="NZ_SHKW01000001.1"/>
</dbReference>
<dbReference type="Gene3D" id="2.60.120.10">
    <property type="entry name" value="Jelly Rolls"/>
    <property type="match status" value="1"/>
</dbReference>
<protein>
    <recommendedName>
        <fullName evidence="4">Cupin type-1 domain-containing protein</fullName>
    </recommendedName>
</protein>
<evidence type="ECO:0000313" key="3">
    <source>
        <dbReference type="Proteomes" id="UP000292958"/>
    </source>
</evidence>
<dbReference type="Proteomes" id="UP000292958">
    <property type="component" value="Unassembled WGS sequence"/>
</dbReference>
<proteinExistence type="predicted"/>
<gene>
    <name evidence="2" type="ORF">BDD14_4813</name>
</gene>
<dbReference type="AlphaFoldDB" id="A0A4Q7YYW6"/>
<dbReference type="SUPFAM" id="SSF51182">
    <property type="entry name" value="RmlC-like cupins"/>
    <property type="match status" value="1"/>
</dbReference>
<evidence type="ECO:0000256" key="1">
    <source>
        <dbReference type="SAM" id="SignalP"/>
    </source>
</evidence>